<reference evidence="6" key="2">
    <citation type="journal article" date="2023" name="Biology">
        <title>Prokaryotic Life Associated with Coal-Fire Gas Vents Revealed by Metagenomics.</title>
        <authorList>
            <person name="Kadnikov V.V."/>
            <person name="Mardanov A.V."/>
            <person name="Beletsky A.V."/>
            <person name="Karnachuk O.V."/>
            <person name="Ravin N.V."/>
        </authorList>
    </citation>
    <scope>NUCLEOTIDE SEQUENCE</scope>
    <source>
        <strain evidence="6">Bu02</strain>
    </source>
</reference>
<organism evidence="6">
    <name type="scientific">Candidatus Fermentithermobacillus carboniphilus</name>
    <dbReference type="NCBI Taxonomy" id="3085328"/>
    <lineage>
        <taxon>Bacteria</taxon>
        <taxon>Bacillati</taxon>
        <taxon>Bacillota</taxon>
        <taxon>Candidatus Fermentithermobacillia</taxon>
        <taxon>Candidatus Fermentithermobacillales</taxon>
        <taxon>Candidatus Fermentithermobacillaceae</taxon>
        <taxon>Candidatus Fermentithermobacillus</taxon>
    </lineage>
</organism>
<gene>
    <name evidence="6" type="ORF">IMF26_09255</name>
</gene>
<keyword evidence="4" id="KW-0560">Oxidoreductase</keyword>
<dbReference type="PANTHER" id="PTHR42934:SF2">
    <property type="entry name" value="GLYCOLATE OXIDASE SUBUNIT GLCD"/>
    <property type="match status" value="1"/>
</dbReference>
<feature type="domain" description="FAD-binding PCMH-type" evidence="5">
    <location>
        <begin position="79"/>
        <end position="257"/>
    </location>
</feature>
<dbReference type="InterPro" id="IPR016169">
    <property type="entry name" value="FAD-bd_PCMH_sub2"/>
</dbReference>
<evidence type="ECO:0000256" key="4">
    <source>
        <dbReference type="ARBA" id="ARBA00023002"/>
    </source>
</evidence>
<keyword evidence="3" id="KW-0274">FAD</keyword>
<dbReference type="KEGG" id="fcz:IMF26_09255"/>
<proteinExistence type="predicted"/>
<dbReference type="Pfam" id="PF01565">
    <property type="entry name" value="FAD_binding_4"/>
    <property type="match status" value="1"/>
</dbReference>
<dbReference type="FunFam" id="1.10.45.10:FF:000001">
    <property type="entry name" value="D-lactate dehydrogenase mitochondrial"/>
    <property type="match status" value="1"/>
</dbReference>
<dbReference type="Pfam" id="PF02913">
    <property type="entry name" value="FAD-oxidase_C"/>
    <property type="match status" value="1"/>
</dbReference>
<dbReference type="EMBL" id="CP062796">
    <property type="protein sequence ID" value="QUL98215.1"/>
    <property type="molecule type" value="Genomic_DNA"/>
</dbReference>
<accession>A0AAT9LAW9</accession>
<protein>
    <submittedName>
        <fullName evidence="6">FAD-binding protein</fullName>
    </submittedName>
</protein>
<dbReference type="InterPro" id="IPR051914">
    <property type="entry name" value="FAD-linked_OxidoTrans_Type4"/>
</dbReference>
<comment type="cofactor">
    <cofactor evidence="1">
        <name>FAD</name>
        <dbReference type="ChEBI" id="CHEBI:57692"/>
    </cofactor>
</comment>
<dbReference type="InterPro" id="IPR004113">
    <property type="entry name" value="FAD-bd_oxidored_4_C"/>
</dbReference>
<evidence type="ECO:0000256" key="1">
    <source>
        <dbReference type="ARBA" id="ARBA00001974"/>
    </source>
</evidence>
<dbReference type="AlphaFoldDB" id="A0AAT9LAW9"/>
<dbReference type="InterPro" id="IPR036318">
    <property type="entry name" value="FAD-bd_PCMH-like_sf"/>
</dbReference>
<dbReference type="InterPro" id="IPR016171">
    <property type="entry name" value="Vanillyl_alc_oxidase_C-sub2"/>
</dbReference>
<dbReference type="InterPro" id="IPR016166">
    <property type="entry name" value="FAD-bd_PCMH"/>
</dbReference>
<dbReference type="InterPro" id="IPR006094">
    <property type="entry name" value="Oxid_FAD_bind_N"/>
</dbReference>
<dbReference type="GO" id="GO:0071949">
    <property type="term" value="F:FAD binding"/>
    <property type="evidence" value="ECO:0007669"/>
    <property type="project" value="InterPro"/>
</dbReference>
<dbReference type="SUPFAM" id="SSF56176">
    <property type="entry name" value="FAD-binding/transporter-associated domain-like"/>
    <property type="match status" value="1"/>
</dbReference>
<dbReference type="SUPFAM" id="SSF55103">
    <property type="entry name" value="FAD-linked oxidases, C-terminal domain"/>
    <property type="match status" value="1"/>
</dbReference>
<keyword evidence="2" id="KW-0285">Flavoprotein</keyword>
<dbReference type="PROSITE" id="PS51387">
    <property type="entry name" value="FAD_PCMH"/>
    <property type="match status" value="1"/>
</dbReference>
<evidence type="ECO:0000259" key="5">
    <source>
        <dbReference type="PROSITE" id="PS51387"/>
    </source>
</evidence>
<dbReference type="PANTHER" id="PTHR42934">
    <property type="entry name" value="GLYCOLATE OXIDASE SUBUNIT GLCD"/>
    <property type="match status" value="1"/>
</dbReference>
<evidence type="ECO:0000256" key="3">
    <source>
        <dbReference type="ARBA" id="ARBA00022827"/>
    </source>
</evidence>
<dbReference type="Gene3D" id="1.10.45.10">
    <property type="entry name" value="Vanillyl-alcohol Oxidase, Chain A, domain 4"/>
    <property type="match status" value="1"/>
</dbReference>
<dbReference type="GO" id="GO:0016491">
    <property type="term" value="F:oxidoreductase activity"/>
    <property type="evidence" value="ECO:0007669"/>
    <property type="project" value="UniProtKB-KW"/>
</dbReference>
<dbReference type="InterPro" id="IPR016164">
    <property type="entry name" value="FAD-linked_Oxase-like_C"/>
</dbReference>
<reference evidence="6" key="1">
    <citation type="submission" date="2020-10" db="EMBL/GenBank/DDBJ databases">
        <authorList>
            <person name="Kadnikov V."/>
            <person name="Beletsky A.V."/>
            <person name="Mardanov A.V."/>
            <person name="Karnachuk O.V."/>
            <person name="Ravin N.V."/>
        </authorList>
    </citation>
    <scope>NUCLEOTIDE SEQUENCE</scope>
    <source>
        <strain evidence="6">Bu02</strain>
    </source>
</reference>
<dbReference type="InterPro" id="IPR016167">
    <property type="entry name" value="FAD-bd_PCMH_sub1"/>
</dbReference>
<dbReference type="Gene3D" id="3.30.43.10">
    <property type="entry name" value="Uridine Diphospho-n-acetylenolpyruvylglucosamine Reductase, domain 2"/>
    <property type="match status" value="1"/>
</dbReference>
<name>A0AAT9LAW9_9FIRM</name>
<sequence length="501" mass="54134">MGIEKRNVASTYCELHCVHGTWGTRETSGAGAVAHIQLEGFSHLSEEDIRELERICGPEDVLCSGPLLEDYSHDEMLRVRGVPEAVVFPETTGEVSSILRYASARKIAVTPRGSGTGLCGGAVPVFGGIVLCTTKMNKIIEIDRENLTATVEPGVLLLTLHETVEKLGFLYAPDPGEKTATIGGNINTNAGGMRAIKYGVTRDNVRGLEVVLPSGEILELGGKHAKNSTGYSLMNAFIGSEGTLGVVTRAVLKLLPLPRRTLSLLVPFDSLGEAIRAVPKVLSTGILPQSIEFAERNVIFAAERYLGKKFPHTGAPSYLLIRVDGNSVGEVTSMMEAIGDACLEAGAIDVLIADTQERQKAIWDARGAFLAAIKSGNQVDECDVVVPRDRIAELVEYTKIVSERTGVRIESFGHAGDGNLHIYVIRDSIPDDEWEKRLEKAMDLLYEKGEELGGLVSGEHGIGYAKRKYMLKNLSPGEIAIMRKMKAIFDPQGILNPGKVV</sequence>
<dbReference type="Gene3D" id="3.30.70.2740">
    <property type="match status" value="1"/>
</dbReference>
<evidence type="ECO:0000313" key="6">
    <source>
        <dbReference type="EMBL" id="QUL98215.1"/>
    </source>
</evidence>
<dbReference type="Gene3D" id="3.30.465.10">
    <property type="match status" value="1"/>
</dbReference>
<dbReference type="Gene3D" id="3.30.70.2190">
    <property type="match status" value="1"/>
</dbReference>
<evidence type="ECO:0000256" key="2">
    <source>
        <dbReference type="ARBA" id="ARBA00022630"/>
    </source>
</evidence>